<dbReference type="EMBL" id="AZFE01000031">
    <property type="protein sequence ID" value="KRL55651.1"/>
    <property type="molecule type" value="Genomic_DNA"/>
</dbReference>
<dbReference type="InterPro" id="IPR000551">
    <property type="entry name" value="MerR-type_HTH_dom"/>
</dbReference>
<dbReference type="PANTHER" id="PTHR30204:SF98">
    <property type="entry name" value="HTH-TYPE TRANSCRIPTIONAL REGULATOR ADHR"/>
    <property type="match status" value="1"/>
</dbReference>
<proteinExistence type="predicted"/>
<name>A0A0R1RQL0_9LACO</name>
<dbReference type="AlphaFoldDB" id="A0A0R1RQL0"/>
<gene>
    <name evidence="3" type="ORF">FC70_GL001254</name>
</gene>
<dbReference type="STRING" id="1423778.FC70_GL001254"/>
<dbReference type="PRINTS" id="PR00040">
    <property type="entry name" value="HTHMERR"/>
</dbReference>
<dbReference type="Gene3D" id="1.10.1660.10">
    <property type="match status" value="1"/>
</dbReference>
<sequence>MSNKNIYTIGDFAQLTGLSPDTLRFYEQKGLVKPQRGNRNLRLYNDDDLEHVAMVRRMKMGGFSLDEILEYTTFREQGLDTIHVRMSLMRAKIAALHEKQQAIDSSIEYLEDKLKMLADQDNK</sequence>
<accession>A0A0R1RQL0</accession>
<dbReference type="PROSITE" id="PS00552">
    <property type="entry name" value="HTH_MERR_1"/>
    <property type="match status" value="1"/>
</dbReference>
<keyword evidence="1" id="KW-0238">DNA-binding</keyword>
<dbReference type="OrthoDB" id="9811174at2"/>
<evidence type="ECO:0000313" key="4">
    <source>
        <dbReference type="Proteomes" id="UP000051697"/>
    </source>
</evidence>
<dbReference type="KEGG" id="lol:LACOL_0052"/>
<protein>
    <recommendedName>
        <fullName evidence="2">HTH merR-type domain-containing protein</fullName>
    </recommendedName>
</protein>
<dbReference type="InterPro" id="IPR047057">
    <property type="entry name" value="MerR_fam"/>
</dbReference>
<dbReference type="Pfam" id="PF13411">
    <property type="entry name" value="MerR_1"/>
    <property type="match status" value="1"/>
</dbReference>
<dbReference type="PROSITE" id="PS50937">
    <property type="entry name" value="HTH_MERR_2"/>
    <property type="match status" value="1"/>
</dbReference>
<dbReference type="RefSeq" id="WP_057890181.1">
    <property type="nucleotide sequence ID" value="NZ_AZFE01000031.1"/>
</dbReference>
<dbReference type="Proteomes" id="UP000051697">
    <property type="component" value="Unassembled WGS sequence"/>
</dbReference>
<dbReference type="SUPFAM" id="SSF46955">
    <property type="entry name" value="Putative DNA-binding domain"/>
    <property type="match status" value="1"/>
</dbReference>
<evidence type="ECO:0000313" key="3">
    <source>
        <dbReference type="EMBL" id="KRL55651.1"/>
    </source>
</evidence>
<organism evidence="3 4">
    <name type="scientific">Paucilactobacillus oligofermentans DSM 15707 = LMG 22743</name>
    <dbReference type="NCBI Taxonomy" id="1423778"/>
    <lineage>
        <taxon>Bacteria</taxon>
        <taxon>Bacillati</taxon>
        <taxon>Bacillota</taxon>
        <taxon>Bacilli</taxon>
        <taxon>Lactobacillales</taxon>
        <taxon>Lactobacillaceae</taxon>
        <taxon>Paucilactobacillus</taxon>
    </lineage>
</organism>
<evidence type="ECO:0000256" key="1">
    <source>
        <dbReference type="ARBA" id="ARBA00023125"/>
    </source>
</evidence>
<dbReference type="PANTHER" id="PTHR30204">
    <property type="entry name" value="REDOX-CYCLING DRUG-SENSING TRANSCRIPTIONAL ACTIVATOR SOXR"/>
    <property type="match status" value="1"/>
</dbReference>
<evidence type="ECO:0000259" key="2">
    <source>
        <dbReference type="PROSITE" id="PS50937"/>
    </source>
</evidence>
<reference evidence="3 4" key="1">
    <citation type="journal article" date="2015" name="Genome Announc.">
        <title>Expanding the biotechnology potential of lactobacilli through comparative genomics of 213 strains and associated genera.</title>
        <authorList>
            <person name="Sun Z."/>
            <person name="Harris H.M."/>
            <person name="McCann A."/>
            <person name="Guo C."/>
            <person name="Argimon S."/>
            <person name="Zhang W."/>
            <person name="Yang X."/>
            <person name="Jeffery I.B."/>
            <person name="Cooney J.C."/>
            <person name="Kagawa T.F."/>
            <person name="Liu W."/>
            <person name="Song Y."/>
            <person name="Salvetti E."/>
            <person name="Wrobel A."/>
            <person name="Rasinkangas P."/>
            <person name="Parkhill J."/>
            <person name="Rea M.C."/>
            <person name="O'Sullivan O."/>
            <person name="Ritari J."/>
            <person name="Douillard F.P."/>
            <person name="Paul Ross R."/>
            <person name="Yang R."/>
            <person name="Briner A.E."/>
            <person name="Felis G.E."/>
            <person name="de Vos W.M."/>
            <person name="Barrangou R."/>
            <person name="Klaenhammer T.R."/>
            <person name="Caufield P.W."/>
            <person name="Cui Y."/>
            <person name="Zhang H."/>
            <person name="O'Toole P.W."/>
        </authorList>
    </citation>
    <scope>NUCLEOTIDE SEQUENCE [LARGE SCALE GENOMIC DNA]</scope>
    <source>
        <strain evidence="3 4">DSM 15707</strain>
    </source>
</reference>
<dbReference type="GO" id="GO:0003700">
    <property type="term" value="F:DNA-binding transcription factor activity"/>
    <property type="evidence" value="ECO:0007669"/>
    <property type="project" value="InterPro"/>
</dbReference>
<feature type="domain" description="HTH merR-type" evidence="2">
    <location>
        <begin position="6"/>
        <end position="74"/>
    </location>
</feature>
<dbReference type="InterPro" id="IPR009061">
    <property type="entry name" value="DNA-bd_dom_put_sf"/>
</dbReference>
<keyword evidence="4" id="KW-1185">Reference proteome</keyword>
<dbReference type="PATRIC" id="fig|1423778.4.peg.1288"/>
<dbReference type="GO" id="GO:0003677">
    <property type="term" value="F:DNA binding"/>
    <property type="evidence" value="ECO:0007669"/>
    <property type="project" value="UniProtKB-KW"/>
</dbReference>
<comment type="caution">
    <text evidence="3">The sequence shown here is derived from an EMBL/GenBank/DDBJ whole genome shotgun (WGS) entry which is preliminary data.</text>
</comment>
<dbReference type="SMART" id="SM00422">
    <property type="entry name" value="HTH_MERR"/>
    <property type="match status" value="1"/>
</dbReference>